<gene>
    <name evidence="2" type="ORF">JKKLCJKK_00352</name>
</gene>
<feature type="domain" description="Helix-turn-helix" evidence="1">
    <location>
        <begin position="53"/>
        <end position="104"/>
    </location>
</feature>
<organism evidence="2 3">
    <name type="scientific">Collinsella intestinalis</name>
    <dbReference type="NCBI Taxonomy" id="147207"/>
    <lineage>
        <taxon>Bacteria</taxon>
        <taxon>Bacillati</taxon>
        <taxon>Actinomycetota</taxon>
        <taxon>Coriobacteriia</taxon>
        <taxon>Coriobacteriales</taxon>
        <taxon>Coriobacteriaceae</taxon>
        <taxon>Collinsella</taxon>
    </lineage>
</organism>
<evidence type="ECO:0000313" key="3">
    <source>
        <dbReference type="Proteomes" id="UP000405524"/>
    </source>
</evidence>
<protein>
    <submittedName>
        <fullName evidence="2">Helix-turn-helix domain protein</fullName>
    </submittedName>
</protein>
<dbReference type="InterPro" id="IPR041657">
    <property type="entry name" value="HTH_17"/>
</dbReference>
<dbReference type="EMBL" id="CABWIC010000007">
    <property type="protein sequence ID" value="VWL91552.1"/>
    <property type="molecule type" value="Genomic_DNA"/>
</dbReference>
<dbReference type="AlphaFoldDB" id="A0A5K1IT34"/>
<dbReference type="OrthoDB" id="2095128at201174"/>
<proteinExistence type="predicted"/>
<evidence type="ECO:0000259" key="1">
    <source>
        <dbReference type="Pfam" id="PF12728"/>
    </source>
</evidence>
<dbReference type="RefSeq" id="WP_152063088.1">
    <property type="nucleotide sequence ID" value="NZ_CABWIC010000007.1"/>
</dbReference>
<dbReference type="Pfam" id="PF12728">
    <property type="entry name" value="HTH_17"/>
    <property type="match status" value="1"/>
</dbReference>
<sequence length="104" mass="11643">MQLTAKDPTAQLIDELDEVIANFKKRMAEQPMPCGSRALAFAMQAGLPPRMTYNVSDTAKYLGVDVKTLREEHKAGRLAFIIPVGQERGARIKVDEVDRWLAEN</sequence>
<dbReference type="Proteomes" id="UP000405524">
    <property type="component" value="Unassembled WGS sequence"/>
</dbReference>
<dbReference type="GeneID" id="77465343"/>
<name>A0A5K1IT34_9ACTN</name>
<reference evidence="2 3" key="1">
    <citation type="submission" date="2019-10" db="EMBL/GenBank/DDBJ databases">
        <authorList>
            <person name="Wolf R A."/>
        </authorList>
    </citation>
    <scope>NUCLEOTIDE SEQUENCE [LARGE SCALE GENOMIC DNA]</scope>
    <source>
        <strain evidence="2">Collinsella_intestinalis_DSM_13632</strain>
    </source>
</reference>
<accession>A0A5K1IT34</accession>
<evidence type="ECO:0000313" key="2">
    <source>
        <dbReference type="EMBL" id="VWL91552.1"/>
    </source>
</evidence>